<accession>A0A1I5UMP4</accession>
<sequence>MTSHPVLVVGIGRAGCDILAEMDEFVSREGVADRFQLFAIDSSSRDLQTFAPESATTYELTTDSDAPNRDFGSVHYLQGDHNFVPDAGTSRQRPLGRYLVDSAADSAHLSEALTEQITTLAENCSATSEPLQVWIVNSLGGGTGSGAFPFISMLLQQCRQEVAKTVEIFGIGSLPSLNRIEERIEAPEGEPAHYANAYTALAELRRLMDLDGDTTYPIEIGIDASPATIRSESLSVQENPFDGYWLLGFNETDQFDATDVSRTNSLGAQLVYYLGSTDSDEWFRQGHLYSIAGVSVEAPTEQLKQYHTLNQELADLDDELGTLRKQRESLTKSVEYIDFLLHAGTHGPVNGDEPNQSSPAETLGGPREEIKSQCEDIVSGISTTSNPNTSRMEIFEKQVQDLMEQHEGQIPENVPTELAIRLLCASSLRDQIREKIVTHPLRGYLQKLQRKWSIEDISEPPEPELTVDEESEMGSFEEWRARLLDELQGRVEDLHVRMDDSLLPGFISGPRQQLSKLETDLERADRFRREYENLRDFESVLTNEIKNSRYQLKEERSRLEEKAEDKQEEWETTQQRWSSLSQQQSQLAASMREELTQEGRLSVPLQFEERPIDSELHSSNFTTLCSKEVLSEQDLRQSIETAMTLLEEPVEDLAESHFGKTSGKLGVIASDSDHSLIEEILLEADDSVDSLQRELYYQFTGVDDLVNGKQHCSLSLLGFYSPISLDYTSEFETIHDCYTDPEADVSSLLGSISDSDLEKRFAYPDLLQ</sequence>
<dbReference type="Proteomes" id="UP000183769">
    <property type="component" value="Unassembled WGS sequence"/>
</dbReference>
<feature type="coiled-coil region" evidence="1">
    <location>
        <begin position="306"/>
        <end position="333"/>
    </location>
</feature>
<evidence type="ECO:0000256" key="1">
    <source>
        <dbReference type="SAM" id="Coils"/>
    </source>
</evidence>
<keyword evidence="1" id="KW-0175">Coiled coil</keyword>
<evidence type="ECO:0000256" key="2">
    <source>
        <dbReference type="SAM" id="MobiDB-lite"/>
    </source>
</evidence>
<keyword evidence="4" id="KW-1185">Reference proteome</keyword>
<dbReference type="AlphaFoldDB" id="A0A1I5UMP4"/>
<name>A0A1I5UMP4_9EURY</name>
<dbReference type="OrthoDB" id="350180at2157"/>
<dbReference type="Gene3D" id="3.40.50.1440">
    <property type="entry name" value="Tubulin/FtsZ, GTPase domain"/>
    <property type="match status" value="1"/>
</dbReference>
<dbReference type="EMBL" id="FOXI01000013">
    <property type="protein sequence ID" value="SFP96468.1"/>
    <property type="molecule type" value="Genomic_DNA"/>
</dbReference>
<gene>
    <name evidence="3" type="ORF">SAMN05216277_11345</name>
</gene>
<feature type="region of interest" description="Disordered" evidence="2">
    <location>
        <begin position="345"/>
        <end position="367"/>
    </location>
</feature>
<evidence type="ECO:0000313" key="4">
    <source>
        <dbReference type="Proteomes" id="UP000183769"/>
    </source>
</evidence>
<reference evidence="4" key="1">
    <citation type="submission" date="2016-10" db="EMBL/GenBank/DDBJ databases">
        <authorList>
            <person name="Varghese N."/>
            <person name="Submissions S."/>
        </authorList>
    </citation>
    <scope>NUCLEOTIDE SEQUENCE [LARGE SCALE GENOMIC DNA]</scope>
    <source>
        <strain evidence="4">CGMCC 1.10329</strain>
    </source>
</reference>
<dbReference type="InterPro" id="IPR025904">
    <property type="entry name" value="Tubulin-like"/>
</dbReference>
<proteinExistence type="predicted"/>
<protein>
    <submittedName>
        <fullName evidence="3">Tubulin like</fullName>
    </submittedName>
</protein>
<dbReference type="Pfam" id="PF13809">
    <property type="entry name" value="Tubulin_2"/>
    <property type="match status" value="1"/>
</dbReference>
<dbReference type="SUPFAM" id="SSF52490">
    <property type="entry name" value="Tubulin nucleotide-binding domain-like"/>
    <property type="match status" value="1"/>
</dbReference>
<evidence type="ECO:0000313" key="3">
    <source>
        <dbReference type="EMBL" id="SFP96468.1"/>
    </source>
</evidence>
<dbReference type="RefSeq" id="WP_074879545.1">
    <property type="nucleotide sequence ID" value="NZ_FOXI01000013.1"/>
</dbReference>
<dbReference type="InterPro" id="IPR036525">
    <property type="entry name" value="Tubulin/FtsZ_GTPase_sf"/>
</dbReference>
<organism evidence="3 4">
    <name type="scientific">Halolamina pelagica</name>
    <dbReference type="NCBI Taxonomy" id="699431"/>
    <lineage>
        <taxon>Archaea</taxon>
        <taxon>Methanobacteriati</taxon>
        <taxon>Methanobacteriota</taxon>
        <taxon>Stenosarchaea group</taxon>
        <taxon>Halobacteria</taxon>
        <taxon>Halobacteriales</taxon>
        <taxon>Haloferacaceae</taxon>
    </lineage>
</organism>
<feature type="coiled-coil region" evidence="1">
    <location>
        <begin position="514"/>
        <end position="576"/>
    </location>
</feature>